<organism evidence="1 2">
    <name type="scientific">Pedobacter yonginense</name>
    <dbReference type="NCBI Taxonomy" id="651869"/>
    <lineage>
        <taxon>Bacteria</taxon>
        <taxon>Pseudomonadati</taxon>
        <taxon>Bacteroidota</taxon>
        <taxon>Sphingobacteriia</taxon>
        <taxon>Sphingobacteriales</taxon>
        <taxon>Sphingobacteriaceae</taxon>
        <taxon>Pedobacter</taxon>
    </lineage>
</organism>
<proteinExistence type="predicted"/>
<keyword evidence="2" id="KW-1185">Reference proteome</keyword>
<evidence type="ECO:0000313" key="1">
    <source>
        <dbReference type="EMBL" id="PWS29410.1"/>
    </source>
</evidence>
<comment type="caution">
    <text evidence="1">The sequence shown here is derived from an EMBL/GenBank/DDBJ whole genome shotgun (WGS) entry which is preliminary data.</text>
</comment>
<dbReference type="Pfam" id="PF13366">
    <property type="entry name" value="PDDEXK_3"/>
    <property type="match status" value="1"/>
</dbReference>
<dbReference type="EMBL" id="QGNZ01000001">
    <property type="protein sequence ID" value="PWS29410.1"/>
    <property type="molecule type" value="Genomic_DNA"/>
</dbReference>
<dbReference type="Proteomes" id="UP000245379">
    <property type="component" value="Unassembled WGS sequence"/>
</dbReference>
<gene>
    <name evidence="1" type="ORF">DHW03_06220</name>
</gene>
<evidence type="ECO:0000313" key="2">
    <source>
        <dbReference type="Proteomes" id="UP000245379"/>
    </source>
</evidence>
<dbReference type="InterPro" id="IPR026350">
    <property type="entry name" value="GxxExxY"/>
</dbReference>
<name>A0A317ER86_9SPHI</name>
<dbReference type="AlphaFoldDB" id="A0A317ER86"/>
<accession>A0A317ER86</accession>
<reference evidence="1 2" key="1">
    <citation type="submission" date="2018-05" db="EMBL/GenBank/DDBJ databases">
        <title>Pedobacter paludis sp. nov., isolated from wetland soil.</title>
        <authorList>
            <person name="Zhang Y."/>
            <person name="Wang G."/>
        </authorList>
    </citation>
    <scope>NUCLEOTIDE SEQUENCE [LARGE SCALE GENOMIC DNA]</scope>
    <source>
        <strain evidence="1 2">KCTC22721</strain>
    </source>
</reference>
<protein>
    <submittedName>
        <fullName evidence="1">GxxExxY protein</fullName>
    </submittedName>
</protein>
<sequence length="138" mass="15934">MINKTFLDNLEYKVTGACIEVHQSLGPGLLESVYQKCLMRELQLRNINFSAEERITISYKDIVLDSELRADLFIENCMVLELKSVERILPIHEAQILTYMKLLKVPKGLLINFNCTNIVQNGKKAFANELMFRLNPWA</sequence>
<dbReference type="NCBIfam" id="TIGR04256">
    <property type="entry name" value="GxxExxY"/>
    <property type="match status" value="1"/>
</dbReference>
<dbReference type="RefSeq" id="WP_109924835.1">
    <property type="nucleotide sequence ID" value="NZ_QGNZ01000001.1"/>
</dbReference>
<dbReference type="OrthoDB" id="1119698at2"/>